<keyword evidence="3" id="KW-1185">Reference proteome</keyword>
<accession>A0A1T4R534</accession>
<feature type="domain" description="KilA-N" evidence="1">
    <location>
        <begin position="1"/>
        <end position="104"/>
    </location>
</feature>
<gene>
    <name evidence="2" type="ORF">SAMN05428963_10635</name>
</gene>
<protein>
    <submittedName>
        <fullName evidence="2">KilA-N domain-containing protein</fullName>
    </submittedName>
</protein>
<evidence type="ECO:0000259" key="1">
    <source>
        <dbReference type="PROSITE" id="PS51301"/>
    </source>
</evidence>
<name>A0A1T4R534_9HYPH</name>
<dbReference type="PROSITE" id="PS51301">
    <property type="entry name" value="KILA_N"/>
    <property type="match status" value="1"/>
</dbReference>
<dbReference type="InterPro" id="IPR017880">
    <property type="entry name" value="KilA_N"/>
</dbReference>
<dbReference type="AlphaFoldDB" id="A0A1T4R534"/>
<sequence length="189" mass="20569">MSTAIQHIDMDGNDVSLKGEMVSLTGLWKAAGSDPSKAPAQWLRLSQAIEFIEHVSLIVGNSHDKLVSGQKRAGTYAHWHIAMAYARYLDPAFAVRCNEIVRAHMESRAVAPVPAHGISPDVLAMIRRTDGIARQLSGKVTKIEKALEAFLASANQNAPAARLVIEIERNGPEEAATSPSQRSKPRNRI</sequence>
<reference evidence="2 3" key="1">
    <citation type="submission" date="2017-02" db="EMBL/GenBank/DDBJ databases">
        <authorList>
            <person name="Peterson S.W."/>
        </authorList>
    </citation>
    <scope>NUCLEOTIDE SEQUENCE [LARGE SCALE GENOMIC DNA]</scope>
    <source>
        <strain evidence="2 3">USBA 369</strain>
    </source>
</reference>
<evidence type="ECO:0000313" key="3">
    <source>
        <dbReference type="Proteomes" id="UP000190135"/>
    </source>
</evidence>
<dbReference type="Pfam" id="PF04383">
    <property type="entry name" value="KilA-N"/>
    <property type="match status" value="1"/>
</dbReference>
<dbReference type="RefSeq" id="WP_078708293.1">
    <property type="nucleotide sequence ID" value="NZ_FUXL01000006.1"/>
</dbReference>
<dbReference type="Proteomes" id="UP000190135">
    <property type="component" value="Unassembled WGS sequence"/>
</dbReference>
<dbReference type="EMBL" id="FUXL01000006">
    <property type="protein sequence ID" value="SKA11162.1"/>
    <property type="molecule type" value="Genomic_DNA"/>
</dbReference>
<evidence type="ECO:0000313" key="2">
    <source>
        <dbReference type="EMBL" id="SKA11162.1"/>
    </source>
</evidence>
<organism evidence="2 3">
    <name type="scientific">Consotaella salsifontis</name>
    <dbReference type="NCBI Taxonomy" id="1365950"/>
    <lineage>
        <taxon>Bacteria</taxon>
        <taxon>Pseudomonadati</taxon>
        <taxon>Pseudomonadota</taxon>
        <taxon>Alphaproteobacteria</taxon>
        <taxon>Hyphomicrobiales</taxon>
        <taxon>Aurantimonadaceae</taxon>
        <taxon>Consotaella</taxon>
    </lineage>
</organism>
<dbReference type="STRING" id="1365950.SAMN05428963_10635"/>
<dbReference type="SMART" id="SM01252">
    <property type="entry name" value="KilA-N"/>
    <property type="match status" value="1"/>
</dbReference>
<dbReference type="OrthoDB" id="9808959at2"/>
<proteinExistence type="predicted"/>
<dbReference type="InterPro" id="IPR018004">
    <property type="entry name" value="KilA/APSES_HTH"/>
</dbReference>